<evidence type="ECO:0000313" key="1">
    <source>
        <dbReference type="EMBL" id="MDB6176747.1"/>
    </source>
</evidence>
<organism evidence="1 2">
    <name type="scientific">Paracoccus onchidii</name>
    <dbReference type="NCBI Taxonomy" id="3017813"/>
    <lineage>
        <taxon>Bacteria</taxon>
        <taxon>Pseudomonadati</taxon>
        <taxon>Pseudomonadota</taxon>
        <taxon>Alphaproteobacteria</taxon>
        <taxon>Rhodobacterales</taxon>
        <taxon>Paracoccaceae</taxon>
        <taxon>Paracoccus</taxon>
    </lineage>
</organism>
<dbReference type="Proteomes" id="UP001165641">
    <property type="component" value="Unassembled WGS sequence"/>
</dbReference>
<dbReference type="RefSeq" id="WP_271887872.1">
    <property type="nucleotide sequence ID" value="NZ_JAQBIE010000004.1"/>
</dbReference>
<evidence type="ECO:0000313" key="2">
    <source>
        <dbReference type="Proteomes" id="UP001165641"/>
    </source>
</evidence>
<accession>A0ABT4ZC78</accession>
<dbReference type="InterPro" id="IPR009964">
    <property type="entry name" value="DUF1491"/>
</dbReference>
<name>A0ABT4ZC78_9RHOB</name>
<keyword evidence="2" id="KW-1185">Reference proteome</keyword>
<comment type="caution">
    <text evidence="1">The sequence shown here is derived from an EMBL/GenBank/DDBJ whole genome shotgun (WGS) entry which is preliminary data.</text>
</comment>
<dbReference type="EMBL" id="JAQBIE010000004">
    <property type="protein sequence ID" value="MDB6176747.1"/>
    <property type="molecule type" value="Genomic_DNA"/>
</dbReference>
<gene>
    <name evidence="1" type="ORF">PAF17_04415</name>
</gene>
<dbReference type="Pfam" id="PF07372">
    <property type="entry name" value="DUF1491"/>
    <property type="match status" value="1"/>
</dbReference>
<reference evidence="1" key="1">
    <citation type="submission" date="2022-12" db="EMBL/GenBank/DDBJ databases">
        <title>Paracoccus onchidii sp. nov., isolated from a marine invertebrate from the South China Sea.</title>
        <authorList>
            <person name="Xu S."/>
            <person name="Liu Z."/>
            <person name="Xu Y."/>
        </authorList>
    </citation>
    <scope>NUCLEOTIDE SEQUENCE</scope>
    <source>
        <strain evidence="1">Z330</strain>
    </source>
</reference>
<protein>
    <submittedName>
        <fullName evidence="1">DUF1491 family protein</fullName>
    </submittedName>
</protein>
<proteinExistence type="predicted"/>
<dbReference type="Gene3D" id="3.40.1530.20">
    <property type="entry name" value="Protein of unknown function (DUF1491)"/>
    <property type="match status" value="1"/>
</dbReference>
<sequence length="111" mass="12477">MPEPRLAAGIWVSAYLARLGMANIPAYVITRGDQTAGAILVKCALLDGSARLYSREWDFETDQRPWQMVLDAPEREVDDAIQRQRSFDPDIWVIEIESREGQTLLDAEGLG</sequence>